<proteinExistence type="inferred from homology"/>
<dbReference type="GO" id="GO:0019843">
    <property type="term" value="F:rRNA binding"/>
    <property type="evidence" value="ECO:0007669"/>
    <property type="project" value="UniProtKB-UniRule"/>
</dbReference>
<dbReference type="SUPFAM" id="SSF50447">
    <property type="entry name" value="Translation proteins"/>
    <property type="match status" value="1"/>
</dbReference>
<dbReference type="InterPro" id="IPR019927">
    <property type="entry name" value="Ribosomal_uL3_bac/org-type"/>
</dbReference>
<dbReference type="Gene3D" id="2.40.30.10">
    <property type="entry name" value="Translation factors"/>
    <property type="match status" value="1"/>
</dbReference>
<evidence type="ECO:0000313" key="11">
    <source>
        <dbReference type="EMBL" id="KIC73355.1"/>
    </source>
</evidence>
<gene>
    <name evidence="7 11" type="primary">rplC</name>
    <name evidence="11" type="ORF">DB44_BG00440</name>
</gene>
<evidence type="ECO:0000256" key="9">
    <source>
        <dbReference type="RuleBase" id="RU003906"/>
    </source>
</evidence>
<evidence type="ECO:0000256" key="1">
    <source>
        <dbReference type="ARBA" id="ARBA00006540"/>
    </source>
</evidence>
<dbReference type="FunFam" id="3.30.160.810:FF:000001">
    <property type="entry name" value="50S ribosomal protein L3"/>
    <property type="match status" value="1"/>
</dbReference>
<dbReference type="PROSITE" id="PS00474">
    <property type="entry name" value="RIBOSOMAL_L3"/>
    <property type="match status" value="1"/>
</dbReference>
<keyword evidence="3 7" id="KW-0694">RNA-binding</keyword>
<dbReference type="FunFam" id="2.40.30.10:FF:000004">
    <property type="entry name" value="50S ribosomal protein L3"/>
    <property type="match status" value="1"/>
</dbReference>
<comment type="subunit">
    <text evidence="7 9">Part of the 50S ribosomal subunit. Forms a cluster with proteins L14 and L19.</text>
</comment>
<comment type="caution">
    <text evidence="11">The sequence shown here is derived from an EMBL/GenBank/DDBJ whole genome shotgun (WGS) entry which is preliminary data.</text>
</comment>
<organism evidence="11 12">
    <name type="scientific">Candidatus Protochlamydia amoebophila</name>
    <dbReference type="NCBI Taxonomy" id="362787"/>
    <lineage>
        <taxon>Bacteria</taxon>
        <taxon>Pseudomonadati</taxon>
        <taxon>Chlamydiota</taxon>
        <taxon>Chlamydiia</taxon>
        <taxon>Parachlamydiales</taxon>
        <taxon>Parachlamydiaceae</taxon>
        <taxon>Candidatus Protochlamydia</taxon>
    </lineage>
</organism>
<dbReference type="PATRIC" id="fig|362787.3.peg.461"/>
<evidence type="ECO:0000256" key="10">
    <source>
        <dbReference type="SAM" id="MobiDB-lite"/>
    </source>
</evidence>
<accession>A0A0C1JQ39</accession>
<sequence length="235" mass="25631">MLNSGSLIWLRIDYMALTMMGKKRGMIQLFDEKGNAIVCTVIQAEPNVITQIKTKETDGYTALQLGFEKVTGKTQHTIEARTGKPRLGHFKKAGVESRRFLVESRLDSTEEYTLGQEISVDTFNGIEFVDATAISKGKGYQGVMKRHNFAGGPASHGSGHHRHAGSTGMRSTPGRGLPGGKKAGQMGNERVTVQNLRIVKVDSENHVIVVKGQVPGPRNGLVYITQAKKLAKKKS</sequence>
<dbReference type="InterPro" id="IPR000597">
    <property type="entry name" value="Ribosomal_uL3"/>
</dbReference>
<evidence type="ECO:0000256" key="3">
    <source>
        <dbReference type="ARBA" id="ARBA00022884"/>
    </source>
</evidence>
<reference evidence="11 12" key="1">
    <citation type="journal article" date="2014" name="Mol. Biol. Evol.">
        <title>Massive expansion of Ubiquitination-related gene families within the Chlamydiae.</title>
        <authorList>
            <person name="Domman D."/>
            <person name="Collingro A."/>
            <person name="Lagkouvardos I."/>
            <person name="Gehre L."/>
            <person name="Weinmaier T."/>
            <person name="Rattei T."/>
            <person name="Subtil A."/>
            <person name="Horn M."/>
        </authorList>
    </citation>
    <scope>NUCLEOTIDE SEQUENCE [LARGE SCALE GENOMIC DNA]</scope>
    <source>
        <strain evidence="11 12">EI2</strain>
    </source>
</reference>
<dbReference type="AlphaFoldDB" id="A0A0C1JQ39"/>
<evidence type="ECO:0000256" key="6">
    <source>
        <dbReference type="ARBA" id="ARBA00035243"/>
    </source>
</evidence>
<dbReference type="InterPro" id="IPR019926">
    <property type="entry name" value="Ribosomal_uL3_CS"/>
</dbReference>
<protein>
    <recommendedName>
        <fullName evidence="6 7">Large ribosomal subunit protein uL3</fullName>
    </recommendedName>
</protein>
<dbReference type="NCBIfam" id="TIGR03625">
    <property type="entry name" value="L3_bact"/>
    <property type="match status" value="1"/>
</dbReference>
<dbReference type="Gene3D" id="3.30.160.810">
    <property type="match status" value="1"/>
</dbReference>
<dbReference type="GO" id="GO:0006412">
    <property type="term" value="P:translation"/>
    <property type="evidence" value="ECO:0007669"/>
    <property type="project" value="UniProtKB-UniRule"/>
</dbReference>
<name>A0A0C1JQ39_9BACT</name>
<comment type="function">
    <text evidence="7 9">One of the primary rRNA binding proteins, it binds directly near the 3'-end of the 23S rRNA, where it nucleates assembly of the 50S subunit.</text>
</comment>
<dbReference type="HAMAP" id="MF_01325_B">
    <property type="entry name" value="Ribosomal_uL3_B"/>
    <property type="match status" value="1"/>
</dbReference>
<evidence type="ECO:0000256" key="8">
    <source>
        <dbReference type="RuleBase" id="RU003905"/>
    </source>
</evidence>
<dbReference type="EMBL" id="JSAN01000030">
    <property type="protein sequence ID" value="KIC73355.1"/>
    <property type="molecule type" value="Genomic_DNA"/>
</dbReference>
<comment type="similarity">
    <text evidence="1 7 8">Belongs to the universal ribosomal protein uL3 family.</text>
</comment>
<evidence type="ECO:0000313" key="12">
    <source>
        <dbReference type="Proteomes" id="UP000031465"/>
    </source>
</evidence>
<dbReference type="PANTHER" id="PTHR11229">
    <property type="entry name" value="50S RIBOSOMAL PROTEIN L3"/>
    <property type="match status" value="1"/>
</dbReference>
<feature type="region of interest" description="Disordered" evidence="10">
    <location>
        <begin position="150"/>
        <end position="189"/>
    </location>
</feature>
<dbReference type="GO" id="GO:0022625">
    <property type="term" value="C:cytosolic large ribosomal subunit"/>
    <property type="evidence" value="ECO:0007669"/>
    <property type="project" value="TreeGrafter"/>
</dbReference>
<keyword evidence="4 7" id="KW-0689">Ribosomal protein</keyword>
<evidence type="ECO:0000256" key="2">
    <source>
        <dbReference type="ARBA" id="ARBA00022730"/>
    </source>
</evidence>
<dbReference type="GO" id="GO:0003735">
    <property type="term" value="F:structural constituent of ribosome"/>
    <property type="evidence" value="ECO:0007669"/>
    <property type="project" value="UniProtKB-UniRule"/>
</dbReference>
<dbReference type="Proteomes" id="UP000031465">
    <property type="component" value="Unassembled WGS sequence"/>
</dbReference>
<dbReference type="PANTHER" id="PTHR11229:SF16">
    <property type="entry name" value="LARGE RIBOSOMAL SUBUNIT PROTEIN UL3C"/>
    <property type="match status" value="1"/>
</dbReference>
<keyword evidence="2 7" id="KW-0699">rRNA-binding</keyword>
<evidence type="ECO:0000256" key="5">
    <source>
        <dbReference type="ARBA" id="ARBA00023274"/>
    </source>
</evidence>
<dbReference type="InterPro" id="IPR009000">
    <property type="entry name" value="Transl_B-barrel_sf"/>
</dbReference>
<dbReference type="SMR" id="A0A0C1JQ39"/>
<dbReference type="OMA" id="GKNIPCT"/>
<dbReference type="Pfam" id="PF00297">
    <property type="entry name" value="Ribosomal_L3"/>
    <property type="match status" value="1"/>
</dbReference>
<evidence type="ECO:0000256" key="7">
    <source>
        <dbReference type="HAMAP-Rule" id="MF_01325"/>
    </source>
</evidence>
<evidence type="ECO:0000256" key="4">
    <source>
        <dbReference type="ARBA" id="ARBA00022980"/>
    </source>
</evidence>
<keyword evidence="5 7" id="KW-0687">Ribonucleoprotein</keyword>